<dbReference type="SUPFAM" id="SSF47384">
    <property type="entry name" value="Homodimeric domain of signal transducing histidine kinase"/>
    <property type="match status" value="1"/>
</dbReference>
<keyword evidence="6" id="KW-0597">Phosphoprotein</keyword>
<dbReference type="PANTHER" id="PTHR44936">
    <property type="entry name" value="SENSOR PROTEIN CREC"/>
    <property type="match status" value="1"/>
</dbReference>
<keyword evidence="5" id="KW-0997">Cell inner membrane</keyword>
<feature type="domain" description="HAMP" evidence="17">
    <location>
        <begin position="182"/>
        <end position="234"/>
    </location>
</feature>
<evidence type="ECO:0000256" key="4">
    <source>
        <dbReference type="ARBA" id="ARBA00022475"/>
    </source>
</evidence>
<evidence type="ECO:0000256" key="12">
    <source>
        <dbReference type="ARBA" id="ARBA00022989"/>
    </source>
</evidence>
<protein>
    <recommendedName>
        <fullName evidence="3">histidine kinase</fullName>
        <ecNumber evidence="3">2.7.13.3</ecNumber>
    </recommendedName>
</protein>
<evidence type="ECO:0000256" key="8">
    <source>
        <dbReference type="ARBA" id="ARBA00022692"/>
    </source>
</evidence>
<keyword evidence="8 15" id="KW-0812">Transmembrane</keyword>
<keyword evidence="11" id="KW-0067">ATP-binding</keyword>
<dbReference type="SUPFAM" id="SSF158472">
    <property type="entry name" value="HAMP domain-like"/>
    <property type="match status" value="1"/>
</dbReference>
<feature type="domain" description="Histidine kinase" evidence="16">
    <location>
        <begin position="242"/>
        <end position="453"/>
    </location>
</feature>
<dbReference type="Proteomes" id="UP000653343">
    <property type="component" value="Unassembled WGS sequence"/>
</dbReference>
<dbReference type="Gene3D" id="1.10.287.130">
    <property type="match status" value="1"/>
</dbReference>
<keyword evidence="13" id="KW-0902">Two-component regulatory system</keyword>
<sequence>MIASYLNSMEWLKSGLFWRTFFMLAALVMASMLLWFASFRSLERTPRAQQLSSQIVSIVTVSRAALAHSPPENSVAFLTTMARNEGVRITTLHREDVTAPLEKNAFNTELGASLTQTLGADTRFARQVNGETGFWISFRINDQPYWLRLDTERIEPPITIPVISWAAATLLLTLLGAVIISKLINDPLAQLSQAAYQIAQGKRPQPLPERGPKEIRETNTSFNSMVEDLARIETDRTIILAGISHDLRTPLARMQLEVEMADLDPQARAGMQSDLVQMDAIINQFLDYAKPLDNHDFEPVEISELLLQVIKDYASRISNLQIRTDITPGLIINGNETELHRLFSNLIENACRYGKNPDRQTVLMEVQCSLKKNGKKQGVLISFRDYGDGAPDDDINRLLRPFTRADASRSQANGSGLGLAIVDRIIKRHRGRLRIYNHEHRGFVAVMIIPEHRSR</sequence>
<evidence type="ECO:0000256" key="14">
    <source>
        <dbReference type="ARBA" id="ARBA00023136"/>
    </source>
</evidence>
<accession>A0ABQ2XQ79</accession>
<feature type="transmembrane region" description="Helical" evidence="15">
    <location>
        <begin position="16"/>
        <end position="37"/>
    </location>
</feature>
<evidence type="ECO:0000256" key="1">
    <source>
        <dbReference type="ARBA" id="ARBA00000085"/>
    </source>
</evidence>
<keyword evidence="10 18" id="KW-0418">Kinase</keyword>
<keyword evidence="19" id="KW-1185">Reference proteome</keyword>
<organism evidence="18 19">
    <name type="scientific">Undibacterium squillarum</name>
    <dbReference type="NCBI Taxonomy" id="1131567"/>
    <lineage>
        <taxon>Bacteria</taxon>
        <taxon>Pseudomonadati</taxon>
        <taxon>Pseudomonadota</taxon>
        <taxon>Betaproteobacteria</taxon>
        <taxon>Burkholderiales</taxon>
        <taxon>Oxalobacteraceae</taxon>
        <taxon>Undibacterium</taxon>
    </lineage>
</organism>
<dbReference type="Pfam" id="PF00672">
    <property type="entry name" value="HAMP"/>
    <property type="match status" value="1"/>
</dbReference>
<dbReference type="SUPFAM" id="SSF55874">
    <property type="entry name" value="ATPase domain of HSP90 chaperone/DNA topoisomerase II/histidine kinase"/>
    <property type="match status" value="1"/>
</dbReference>
<comment type="subcellular location">
    <subcellularLocation>
        <location evidence="2">Cell inner membrane</location>
        <topology evidence="2">Multi-pass membrane protein</topology>
    </subcellularLocation>
</comment>
<dbReference type="Pfam" id="PF00512">
    <property type="entry name" value="HisKA"/>
    <property type="match status" value="1"/>
</dbReference>
<evidence type="ECO:0000256" key="9">
    <source>
        <dbReference type="ARBA" id="ARBA00022741"/>
    </source>
</evidence>
<dbReference type="InterPro" id="IPR003594">
    <property type="entry name" value="HATPase_dom"/>
</dbReference>
<dbReference type="InterPro" id="IPR036097">
    <property type="entry name" value="HisK_dim/P_sf"/>
</dbReference>
<dbReference type="Gene3D" id="3.30.450.300">
    <property type="entry name" value="Sensor histidine kinase RisS, periplasmic domain"/>
    <property type="match status" value="1"/>
</dbReference>
<feature type="transmembrane region" description="Helical" evidence="15">
    <location>
        <begin position="158"/>
        <end position="180"/>
    </location>
</feature>
<dbReference type="SMART" id="SM00387">
    <property type="entry name" value="HATPase_c"/>
    <property type="match status" value="1"/>
</dbReference>
<dbReference type="EC" id="2.7.13.3" evidence="3"/>
<dbReference type="Pfam" id="PF16524">
    <property type="entry name" value="RisS_PPD"/>
    <property type="match status" value="1"/>
</dbReference>
<evidence type="ECO:0000313" key="18">
    <source>
        <dbReference type="EMBL" id="GGX27414.1"/>
    </source>
</evidence>
<dbReference type="SMART" id="SM00388">
    <property type="entry name" value="HisKA"/>
    <property type="match status" value="1"/>
</dbReference>
<proteinExistence type="predicted"/>
<dbReference type="PANTHER" id="PTHR44936:SF5">
    <property type="entry name" value="SENSOR HISTIDINE KINASE ENVZ"/>
    <property type="match status" value="1"/>
</dbReference>
<dbReference type="EMBL" id="BMYU01000001">
    <property type="protein sequence ID" value="GGX27414.1"/>
    <property type="molecule type" value="Genomic_DNA"/>
</dbReference>
<dbReference type="InterPro" id="IPR050980">
    <property type="entry name" value="2C_sensor_his_kinase"/>
</dbReference>
<dbReference type="GO" id="GO:0016301">
    <property type="term" value="F:kinase activity"/>
    <property type="evidence" value="ECO:0007669"/>
    <property type="project" value="UniProtKB-KW"/>
</dbReference>
<dbReference type="PROSITE" id="PS50109">
    <property type="entry name" value="HIS_KIN"/>
    <property type="match status" value="1"/>
</dbReference>
<dbReference type="InterPro" id="IPR003661">
    <property type="entry name" value="HisK_dim/P_dom"/>
</dbReference>
<comment type="caution">
    <text evidence="18">The sequence shown here is derived from an EMBL/GenBank/DDBJ whole genome shotgun (WGS) entry which is preliminary data.</text>
</comment>
<reference evidence="19" key="1">
    <citation type="journal article" date="2019" name="Int. J. Syst. Evol. Microbiol.">
        <title>The Global Catalogue of Microorganisms (GCM) 10K type strain sequencing project: providing services to taxonomists for standard genome sequencing and annotation.</title>
        <authorList>
            <consortium name="The Broad Institute Genomics Platform"/>
            <consortium name="The Broad Institute Genome Sequencing Center for Infectious Disease"/>
            <person name="Wu L."/>
            <person name="Ma J."/>
        </authorList>
    </citation>
    <scope>NUCLEOTIDE SEQUENCE [LARGE SCALE GENOMIC DNA]</scope>
    <source>
        <strain evidence="19">KCTC 23917</strain>
    </source>
</reference>
<evidence type="ECO:0000259" key="16">
    <source>
        <dbReference type="PROSITE" id="PS50109"/>
    </source>
</evidence>
<keyword evidence="4" id="KW-1003">Cell membrane</keyword>
<dbReference type="Pfam" id="PF02518">
    <property type="entry name" value="HATPase_c"/>
    <property type="match status" value="1"/>
</dbReference>
<dbReference type="RefSeq" id="WP_308427087.1">
    <property type="nucleotide sequence ID" value="NZ_BMYU01000001.1"/>
</dbReference>
<dbReference type="InterPro" id="IPR005467">
    <property type="entry name" value="His_kinase_dom"/>
</dbReference>
<evidence type="ECO:0000256" key="10">
    <source>
        <dbReference type="ARBA" id="ARBA00022777"/>
    </source>
</evidence>
<evidence type="ECO:0000256" key="7">
    <source>
        <dbReference type="ARBA" id="ARBA00022679"/>
    </source>
</evidence>
<evidence type="ECO:0000256" key="5">
    <source>
        <dbReference type="ARBA" id="ARBA00022519"/>
    </source>
</evidence>
<keyword evidence="12 15" id="KW-1133">Transmembrane helix</keyword>
<evidence type="ECO:0000259" key="17">
    <source>
        <dbReference type="PROSITE" id="PS50885"/>
    </source>
</evidence>
<dbReference type="InterPro" id="IPR036890">
    <property type="entry name" value="HATPase_C_sf"/>
</dbReference>
<dbReference type="InterPro" id="IPR004358">
    <property type="entry name" value="Sig_transdc_His_kin-like_C"/>
</dbReference>
<dbReference type="CDD" id="cd00082">
    <property type="entry name" value="HisKA"/>
    <property type="match status" value="1"/>
</dbReference>
<evidence type="ECO:0000256" key="3">
    <source>
        <dbReference type="ARBA" id="ARBA00012438"/>
    </source>
</evidence>
<keyword evidence="9" id="KW-0547">Nucleotide-binding</keyword>
<dbReference type="InterPro" id="IPR032408">
    <property type="entry name" value="RisS_PPD"/>
</dbReference>
<evidence type="ECO:0000256" key="2">
    <source>
        <dbReference type="ARBA" id="ARBA00004429"/>
    </source>
</evidence>
<comment type="catalytic activity">
    <reaction evidence="1">
        <text>ATP + protein L-histidine = ADP + protein N-phospho-L-histidine.</text>
        <dbReference type="EC" id="2.7.13.3"/>
    </reaction>
</comment>
<keyword evidence="14 15" id="KW-0472">Membrane</keyword>
<evidence type="ECO:0000256" key="11">
    <source>
        <dbReference type="ARBA" id="ARBA00022840"/>
    </source>
</evidence>
<evidence type="ECO:0000313" key="19">
    <source>
        <dbReference type="Proteomes" id="UP000653343"/>
    </source>
</evidence>
<keyword evidence="7" id="KW-0808">Transferase</keyword>
<dbReference type="CDD" id="cd06225">
    <property type="entry name" value="HAMP"/>
    <property type="match status" value="1"/>
</dbReference>
<evidence type="ECO:0000256" key="15">
    <source>
        <dbReference type="SAM" id="Phobius"/>
    </source>
</evidence>
<dbReference type="PROSITE" id="PS50885">
    <property type="entry name" value="HAMP"/>
    <property type="match status" value="1"/>
</dbReference>
<dbReference type="PRINTS" id="PR00344">
    <property type="entry name" value="BCTRLSENSOR"/>
</dbReference>
<dbReference type="SMART" id="SM00304">
    <property type="entry name" value="HAMP"/>
    <property type="match status" value="1"/>
</dbReference>
<gene>
    <name evidence="18" type="ORF">GCM10010946_00060</name>
</gene>
<dbReference type="Gene3D" id="3.30.565.10">
    <property type="entry name" value="Histidine kinase-like ATPase, C-terminal domain"/>
    <property type="match status" value="1"/>
</dbReference>
<evidence type="ECO:0000256" key="6">
    <source>
        <dbReference type="ARBA" id="ARBA00022553"/>
    </source>
</evidence>
<evidence type="ECO:0000256" key="13">
    <source>
        <dbReference type="ARBA" id="ARBA00023012"/>
    </source>
</evidence>
<dbReference type="InterPro" id="IPR003660">
    <property type="entry name" value="HAMP_dom"/>
</dbReference>
<dbReference type="InterPro" id="IPR038421">
    <property type="entry name" value="RisS_PPD_sf"/>
</dbReference>
<name>A0ABQ2XQ79_9BURK</name>